<evidence type="ECO:0000256" key="8">
    <source>
        <dbReference type="SAM" id="MobiDB-lite"/>
    </source>
</evidence>
<dbReference type="InterPro" id="IPR002656">
    <property type="entry name" value="Acyl_transf_3_dom"/>
</dbReference>
<protein>
    <submittedName>
        <fullName evidence="12">Uncharacterized protein</fullName>
    </submittedName>
</protein>
<feature type="transmembrane region" description="Helical" evidence="9">
    <location>
        <begin position="375"/>
        <end position="392"/>
    </location>
</feature>
<name>A0A7I7SJF7_9MYCO</name>
<dbReference type="GO" id="GO:0009103">
    <property type="term" value="P:lipopolysaccharide biosynthetic process"/>
    <property type="evidence" value="ECO:0007669"/>
    <property type="project" value="TreeGrafter"/>
</dbReference>
<dbReference type="Pfam" id="PF01757">
    <property type="entry name" value="Acyl_transf_3"/>
    <property type="match status" value="1"/>
</dbReference>
<evidence type="ECO:0000256" key="9">
    <source>
        <dbReference type="SAM" id="Phobius"/>
    </source>
</evidence>
<dbReference type="OrthoDB" id="3404679at2"/>
<feature type="transmembrane region" description="Helical" evidence="9">
    <location>
        <begin position="212"/>
        <end position="229"/>
    </location>
</feature>
<evidence type="ECO:0000313" key="13">
    <source>
        <dbReference type="Proteomes" id="UP000193577"/>
    </source>
</evidence>
<keyword evidence="3" id="KW-0808">Transferase</keyword>
<keyword evidence="4 9" id="KW-0812">Transmembrane</keyword>
<keyword evidence="6 9" id="KW-0472">Membrane</keyword>
<dbReference type="EMBL" id="NCXO01000041">
    <property type="protein sequence ID" value="OSC31823.1"/>
    <property type="molecule type" value="Genomic_DNA"/>
</dbReference>
<feature type="transmembrane region" description="Helical" evidence="9">
    <location>
        <begin position="140"/>
        <end position="159"/>
    </location>
</feature>
<keyword evidence="5 9" id="KW-1133">Transmembrane helix</keyword>
<evidence type="ECO:0000259" key="10">
    <source>
        <dbReference type="Pfam" id="PF01757"/>
    </source>
</evidence>
<dbReference type="PANTHER" id="PTHR23028:SF53">
    <property type="entry name" value="ACYL_TRANSF_3 DOMAIN-CONTAINING PROTEIN"/>
    <property type="match status" value="1"/>
</dbReference>
<keyword evidence="13" id="KW-1185">Reference proteome</keyword>
<evidence type="ECO:0000256" key="5">
    <source>
        <dbReference type="ARBA" id="ARBA00022989"/>
    </source>
</evidence>
<feature type="transmembrane region" description="Helical" evidence="9">
    <location>
        <begin position="442"/>
        <end position="463"/>
    </location>
</feature>
<dbReference type="Pfam" id="PF19040">
    <property type="entry name" value="SGNH"/>
    <property type="match status" value="1"/>
</dbReference>
<keyword evidence="2" id="KW-1003">Cell membrane</keyword>
<proteinExistence type="predicted"/>
<dbReference type="InterPro" id="IPR043968">
    <property type="entry name" value="SGNH"/>
</dbReference>
<evidence type="ECO:0000256" key="7">
    <source>
        <dbReference type="ARBA" id="ARBA00023315"/>
    </source>
</evidence>
<organism evidence="12 13">
    <name type="scientific">Mycolicibacillus koreensis</name>
    <dbReference type="NCBI Taxonomy" id="1069220"/>
    <lineage>
        <taxon>Bacteria</taxon>
        <taxon>Bacillati</taxon>
        <taxon>Actinomycetota</taxon>
        <taxon>Actinomycetes</taxon>
        <taxon>Mycobacteriales</taxon>
        <taxon>Mycobacteriaceae</taxon>
        <taxon>Mycolicibacillus</taxon>
    </lineage>
</organism>
<evidence type="ECO:0000313" key="12">
    <source>
        <dbReference type="EMBL" id="OSC31823.1"/>
    </source>
</evidence>
<evidence type="ECO:0000256" key="2">
    <source>
        <dbReference type="ARBA" id="ARBA00022475"/>
    </source>
</evidence>
<feature type="transmembrane region" description="Helical" evidence="9">
    <location>
        <begin position="342"/>
        <end position="363"/>
    </location>
</feature>
<accession>A0A7I7SJF7</accession>
<dbReference type="InterPro" id="IPR036514">
    <property type="entry name" value="SGNH_hydro_sf"/>
</dbReference>
<feature type="transmembrane region" description="Helical" evidence="9">
    <location>
        <begin position="100"/>
        <end position="119"/>
    </location>
</feature>
<comment type="caution">
    <text evidence="12">The sequence shown here is derived from an EMBL/GenBank/DDBJ whole genome shotgun (WGS) entry which is preliminary data.</text>
</comment>
<evidence type="ECO:0000256" key="6">
    <source>
        <dbReference type="ARBA" id="ARBA00023136"/>
    </source>
</evidence>
<evidence type="ECO:0000259" key="11">
    <source>
        <dbReference type="Pfam" id="PF19040"/>
    </source>
</evidence>
<evidence type="ECO:0000256" key="4">
    <source>
        <dbReference type="ARBA" id="ARBA00022692"/>
    </source>
</evidence>
<dbReference type="RefSeq" id="WP_084228973.1">
    <property type="nucleotide sequence ID" value="NZ_AP022594.1"/>
</dbReference>
<gene>
    <name evidence="12" type="ORF">B8W67_15910</name>
</gene>
<feature type="domain" description="SGNH" evidence="11">
    <location>
        <begin position="496"/>
        <end position="710"/>
    </location>
</feature>
<feature type="transmembrane region" description="Helical" evidence="9">
    <location>
        <begin position="283"/>
        <end position="302"/>
    </location>
</feature>
<dbReference type="PANTHER" id="PTHR23028">
    <property type="entry name" value="ACETYLTRANSFERASE"/>
    <property type="match status" value="1"/>
</dbReference>
<reference evidence="12 13" key="1">
    <citation type="submission" date="2017-04" db="EMBL/GenBank/DDBJ databases">
        <title>The new phylogeny of genus Mycobacterium.</title>
        <authorList>
            <person name="Tortoli E."/>
            <person name="Trovato A."/>
            <person name="Cirillo D.M."/>
        </authorList>
    </citation>
    <scope>NUCLEOTIDE SEQUENCE [LARGE SCALE GENOMIC DNA]</scope>
    <source>
        <strain evidence="12 13">KCTC 19819</strain>
    </source>
</reference>
<dbReference type="Gene3D" id="3.40.50.1110">
    <property type="entry name" value="SGNH hydrolase"/>
    <property type="match status" value="1"/>
</dbReference>
<evidence type="ECO:0000256" key="3">
    <source>
        <dbReference type="ARBA" id="ARBA00022679"/>
    </source>
</evidence>
<dbReference type="GO" id="GO:0016747">
    <property type="term" value="F:acyltransferase activity, transferring groups other than amino-acyl groups"/>
    <property type="evidence" value="ECO:0007669"/>
    <property type="project" value="InterPro"/>
</dbReference>
<feature type="transmembrane region" description="Helical" evidence="9">
    <location>
        <begin position="314"/>
        <end position="336"/>
    </location>
</feature>
<dbReference type="AlphaFoldDB" id="A0A7I7SJF7"/>
<dbReference type="Proteomes" id="UP000193577">
    <property type="component" value="Unassembled WGS sequence"/>
</dbReference>
<sequence length="717" mass="77140">MPRLPAAPPGSGRSAPLNFLADRAGGLRRIGENQNAGQRTGRTEPAGGFPQPARFAARSGAGRRHFGARSSIPALDGIRAIAVALVLLDHGGIPGLSGGFIGVDVFFVLSGFLITSLLLDEIGRTDRVDVPGFWVRRARRLLPALLVMVLVVAFARDLFPPDAVLRLRDDAVAAFFWMANWNFISQQSDYFTSGGNASPLQHTWSLGVEEQYYFLWPLLVIGVGSLVAARARRRRWVTHGTVRLAVLVVAGVGVIASATAAVLLAGHTSVDRIYFGTDTRVQALLLGAAAAALVVQDWSALVRRPAVPRSRWGTRTAAVLPVLGLAGLGAAAHFAAGTAEQFRWGALTAVAVAAVLVVAPVALHQRSPVARLLALRPLVALGTVSYGVYLWHWPLFLLLNGERTGQTGGTLFALRCAATLAAAIASWWLIEQPIRRWRPASVPLLRLAAATVGTAVAVTVLVVPTEATPSGPTEVSAVAAMSPAASAPPPTRSPARHRDPRRPHTVSVFGDSIGASLMEYLPATPGMTFIDHTVIGCSIVRGGPYRYSGKVLDQKAECDQWPTRWARQIATDQPDVALLVIGRWETVNRVIEGEWTHIGDRAFDAYLEGELTRAVRTLTAGRTRLVITTLPYSKYGEKPDGSLYPEDQPERVKQWNALLHKVVGKRRDVRLLDLNKKLSPTGRYTVTVDGIKVRSDGVHLSAPGVAWLTPWLVAGVR</sequence>
<dbReference type="SUPFAM" id="SSF52266">
    <property type="entry name" value="SGNH hydrolase"/>
    <property type="match status" value="1"/>
</dbReference>
<evidence type="ECO:0000256" key="1">
    <source>
        <dbReference type="ARBA" id="ARBA00004651"/>
    </source>
</evidence>
<feature type="transmembrane region" description="Helical" evidence="9">
    <location>
        <begin position="241"/>
        <end position="263"/>
    </location>
</feature>
<feature type="transmembrane region" description="Helical" evidence="9">
    <location>
        <begin position="412"/>
        <end position="430"/>
    </location>
</feature>
<feature type="compositionally biased region" description="Basic residues" evidence="8">
    <location>
        <begin position="494"/>
        <end position="504"/>
    </location>
</feature>
<keyword evidence="7" id="KW-0012">Acyltransferase</keyword>
<feature type="domain" description="Acyltransferase 3" evidence="10">
    <location>
        <begin position="73"/>
        <end position="428"/>
    </location>
</feature>
<dbReference type="GO" id="GO:0005886">
    <property type="term" value="C:plasma membrane"/>
    <property type="evidence" value="ECO:0007669"/>
    <property type="project" value="UniProtKB-SubCell"/>
</dbReference>
<dbReference type="InterPro" id="IPR050879">
    <property type="entry name" value="Acyltransferase_3"/>
</dbReference>
<feature type="region of interest" description="Disordered" evidence="8">
    <location>
        <begin position="481"/>
        <end position="504"/>
    </location>
</feature>
<comment type="subcellular location">
    <subcellularLocation>
        <location evidence="1">Cell membrane</location>
        <topology evidence="1">Multi-pass membrane protein</topology>
    </subcellularLocation>
</comment>